<evidence type="ECO:0000313" key="8">
    <source>
        <dbReference type="EMBL" id="MDQ0425511.1"/>
    </source>
</evidence>
<dbReference type="InterPro" id="IPR015424">
    <property type="entry name" value="PyrdxlP-dep_Trfase"/>
</dbReference>
<dbReference type="NCBIfam" id="NF002878">
    <property type="entry name" value="PRK03321.1"/>
    <property type="match status" value="1"/>
</dbReference>
<dbReference type="InterPro" id="IPR004839">
    <property type="entry name" value="Aminotransferase_I/II_large"/>
</dbReference>
<keyword evidence="5 6" id="KW-0663">Pyridoxal phosphate</keyword>
<dbReference type="RefSeq" id="WP_070319518.1">
    <property type="nucleotide sequence ID" value="NZ_JAUSVM010000001.1"/>
</dbReference>
<comment type="catalytic activity">
    <reaction evidence="6">
        <text>an aromatic L-alpha-amino acid + 2-oxoglutarate = an aromatic oxo-acid + L-glutamate</text>
        <dbReference type="Rhea" id="RHEA:17533"/>
        <dbReference type="ChEBI" id="CHEBI:16810"/>
        <dbReference type="ChEBI" id="CHEBI:29985"/>
        <dbReference type="ChEBI" id="CHEBI:73309"/>
        <dbReference type="ChEBI" id="CHEBI:84824"/>
        <dbReference type="EC" id="2.6.1.57"/>
    </reaction>
</comment>
<dbReference type="InterPro" id="IPR015421">
    <property type="entry name" value="PyrdxlP-dep_Trfase_major"/>
</dbReference>
<dbReference type="InterPro" id="IPR001917">
    <property type="entry name" value="Aminotrans_II_pyridoxalP_BS"/>
</dbReference>
<comment type="caution">
    <text evidence="8">The sequence shown here is derived from an EMBL/GenBank/DDBJ whole genome shotgun (WGS) entry which is preliminary data.</text>
</comment>
<dbReference type="PANTHER" id="PTHR43643:SF3">
    <property type="entry name" value="HISTIDINOL-PHOSPHATE AMINOTRANSFERASE"/>
    <property type="match status" value="1"/>
</dbReference>
<dbReference type="InterPro" id="IPR024892">
    <property type="entry name" value="ArAT"/>
</dbReference>
<protein>
    <recommendedName>
        <fullName evidence="6">Aromatic amino acid aminotransferase</fullName>
        <shortName evidence="6">ArAT</shortName>
        <ecNumber evidence="6">2.6.1.57</ecNumber>
    </recommendedName>
</protein>
<proteinExistence type="inferred from homology"/>
<dbReference type="HAMAP" id="MF_01513">
    <property type="entry name" value="Phe_aminotrans_2"/>
    <property type="match status" value="1"/>
</dbReference>
<dbReference type="InterPro" id="IPR050106">
    <property type="entry name" value="HistidinolP_aminotransfase"/>
</dbReference>
<dbReference type="Proteomes" id="UP001240250">
    <property type="component" value="Unassembled WGS sequence"/>
</dbReference>
<dbReference type="PROSITE" id="PS00599">
    <property type="entry name" value="AA_TRANSFER_CLASS_2"/>
    <property type="match status" value="1"/>
</dbReference>
<organism evidence="8 9">
    <name type="scientific">Cellulomonas iranensis</name>
    <dbReference type="NCBI Taxonomy" id="76862"/>
    <lineage>
        <taxon>Bacteria</taxon>
        <taxon>Bacillati</taxon>
        <taxon>Actinomycetota</taxon>
        <taxon>Actinomycetes</taxon>
        <taxon>Micrococcales</taxon>
        <taxon>Cellulomonadaceae</taxon>
        <taxon>Cellulomonas</taxon>
    </lineage>
</organism>
<dbReference type="InterPro" id="IPR015422">
    <property type="entry name" value="PyrdxlP-dep_Trfase_small"/>
</dbReference>
<comment type="cofactor">
    <cofactor evidence="1 6">
        <name>pyridoxal 5'-phosphate</name>
        <dbReference type="ChEBI" id="CHEBI:597326"/>
    </cofactor>
</comment>
<comment type="subunit">
    <text evidence="2 6">Homodimer.</text>
</comment>
<gene>
    <name evidence="6" type="primary">pat</name>
    <name evidence="8" type="ORF">JO380_001892</name>
</gene>
<dbReference type="Gene3D" id="3.90.1150.10">
    <property type="entry name" value="Aspartate Aminotransferase, domain 1"/>
    <property type="match status" value="1"/>
</dbReference>
<feature type="modified residue" description="N6-(pyridoxal phosphate)lysine" evidence="6">
    <location>
        <position position="220"/>
    </location>
</feature>
<dbReference type="GO" id="GO:0004400">
    <property type="term" value="F:histidinol-phosphate transaminase activity"/>
    <property type="evidence" value="ECO:0007669"/>
    <property type="project" value="UniProtKB-EC"/>
</dbReference>
<dbReference type="EMBL" id="JAUSVM010000001">
    <property type="protein sequence ID" value="MDQ0425511.1"/>
    <property type="molecule type" value="Genomic_DNA"/>
</dbReference>
<dbReference type="PANTHER" id="PTHR43643">
    <property type="entry name" value="HISTIDINOL-PHOSPHATE AMINOTRANSFERASE 2"/>
    <property type="match status" value="1"/>
</dbReference>
<evidence type="ECO:0000313" key="9">
    <source>
        <dbReference type="Proteomes" id="UP001240250"/>
    </source>
</evidence>
<dbReference type="InterPro" id="IPR005861">
    <property type="entry name" value="HisP_aminotrans"/>
</dbReference>
<evidence type="ECO:0000256" key="5">
    <source>
        <dbReference type="ARBA" id="ARBA00022898"/>
    </source>
</evidence>
<feature type="domain" description="Aminotransferase class I/classII large" evidence="7">
    <location>
        <begin position="29"/>
        <end position="346"/>
    </location>
</feature>
<dbReference type="Gene3D" id="3.40.640.10">
    <property type="entry name" value="Type I PLP-dependent aspartate aminotransferase-like (Major domain)"/>
    <property type="match status" value="1"/>
</dbReference>
<sequence>MSRVPLRRAIADVPAYVPGARAAVGAAAFKLSSNENPYPPLPSVVAAIADGAVDVNRYPDMFATELTEAVAHRLGVTPEQVVTGTGSVAVLGHVLAAVCEAGDEVVLPWRSFEAYPIAVTLAHAQQVRVPVHADGRLDLPAMAAAVTRRTRVVLVCTPNNPTGPAVRDAELRDFLAAVPGDVLVVLDEAYVEFVRDAQAPDAVALLAEHPNVVVLRTFSKAYGLAGLRVGYAVARPRIAAGIRTASTPFGVSHVAQLAALASLRAEGELLTRVEAVVAERERLLDGLRAQGWDVPDSQANFVWLGLGDRSVTFAERCAQAGVLVRPFAGDGVRVSVGEKEATDIFLEVAAEHAPR</sequence>
<evidence type="ECO:0000256" key="2">
    <source>
        <dbReference type="ARBA" id="ARBA00011738"/>
    </source>
</evidence>
<dbReference type="SUPFAM" id="SSF53383">
    <property type="entry name" value="PLP-dependent transferases"/>
    <property type="match status" value="1"/>
</dbReference>
<keyword evidence="9" id="KW-1185">Reference proteome</keyword>
<keyword evidence="3 6" id="KW-0032">Aminotransferase</keyword>
<evidence type="ECO:0000256" key="1">
    <source>
        <dbReference type="ARBA" id="ARBA00001933"/>
    </source>
</evidence>
<evidence type="ECO:0000256" key="3">
    <source>
        <dbReference type="ARBA" id="ARBA00022576"/>
    </source>
</evidence>
<dbReference type="HAMAP" id="MF_01023">
    <property type="entry name" value="HisC_aminotrans_2"/>
    <property type="match status" value="1"/>
</dbReference>
<accession>A0ABU0GLA3</accession>
<keyword evidence="4 6" id="KW-0808">Transferase</keyword>
<dbReference type="CDD" id="cd00609">
    <property type="entry name" value="AAT_like"/>
    <property type="match status" value="1"/>
</dbReference>
<evidence type="ECO:0000256" key="4">
    <source>
        <dbReference type="ARBA" id="ARBA00022679"/>
    </source>
</evidence>
<evidence type="ECO:0000256" key="6">
    <source>
        <dbReference type="HAMAP-Rule" id="MF_01513"/>
    </source>
</evidence>
<dbReference type="EC" id="2.6.1.57" evidence="6"/>
<name>A0ABU0GLA3_9CELL</name>
<dbReference type="Pfam" id="PF00155">
    <property type="entry name" value="Aminotran_1_2"/>
    <property type="match status" value="1"/>
</dbReference>
<evidence type="ECO:0000259" key="7">
    <source>
        <dbReference type="Pfam" id="PF00155"/>
    </source>
</evidence>
<reference evidence="8 9" key="1">
    <citation type="submission" date="2023-07" db="EMBL/GenBank/DDBJ databases">
        <title>Sequencing the genomes of 1000 actinobacteria strains.</title>
        <authorList>
            <person name="Klenk H.-P."/>
        </authorList>
    </citation>
    <scope>NUCLEOTIDE SEQUENCE [LARGE SCALE GENOMIC DNA]</scope>
    <source>
        <strain evidence="8 9">DSM 14785</strain>
    </source>
</reference>
<comment type="function">
    <text evidence="6">Aminotransferase that catalyzes the conversion of aromatic amino acids and 2-oxoglutarate into corresponding aromatic oxo acids and L-glutamate.</text>
</comment>
<dbReference type="NCBIfam" id="TIGR01141">
    <property type="entry name" value="hisC"/>
    <property type="match status" value="1"/>
</dbReference>
<comment type="similarity">
    <text evidence="6">Belongs to the class-II pyridoxal-phosphate-dependent aminotransferase family.</text>
</comment>